<dbReference type="PANTHER" id="PTHR48169:SF7">
    <property type="entry name" value="CASPASE 10"/>
    <property type="match status" value="1"/>
</dbReference>
<dbReference type="PANTHER" id="PTHR48169">
    <property type="entry name" value="DED DOMAIN-CONTAINING PROTEIN"/>
    <property type="match status" value="1"/>
</dbReference>
<dbReference type="PROSITE" id="PS01121">
    <property type="entry name" value="CASPASE_HIS"/>
    <property type="match status" value="1"/>
</dbReference>
<dbReference type="GO" id="GO:0006508">
    <property type="term" value="P:proteolysis"/>
    <property type="evidence" value="ECO:0007669"/>
    <property type="project" value="InterPro"/>
</dbReference>
<accession>A0AAR5QBR2</accession>
<dbReference type="Proteomes" id="UP000019118">
    <property type="component" value="Unassembled WGS sequence"/>
</dbReference>
<dbReference type="PROSITE" id="PS50208">
    <property type="entry name" value="CASPASE_P20"/>
    <property type="match status" value="1"/>
</dbReference>
<dbReference type="SMART" id="SM00115">
    <property type="entry name" value="CASc"/>
    <property type="match status" value="1"/>
</dbReference>
<dbReference type="InterPro" id="IPR016129">
    <property type="entry name" value="Caspase_his_AS"/>
</dbReference>
<dbReference type="GO" id="GO:0006915">
    <property type="term" value="P:apoptotic process"/>
    <property type="evidence" value="ECO:0007669"/>
    <property type="project" value="UniProtKB-KW"/>
</dbReference>
<dbReference type="EnsemblMetazoa" id="XM_019915105.1">
    <property type="protein sequence ID" value="XP_019770664.1"/>
    <property type="gene ID" value="LOC109544773"/>
</dbReference>
<protein>
    <recommendedName>
        <fullName evidence="9">Caspase family p20 domain-containing protein</fullName>
    </recommendedName>
</protein>
<sequence>MGNCLEQFKKSPSGNIEDSSDEHNDDLENSNSLLIFPTEHSRYDTHYKMNGKLRGLTLIFNHENFDNEDLAPRKGTERDVEKIANTFRALGFQIHCYNDLTLNELRDLIQDYVKQDYYHNLRDCLVIFILTHGHNDDLWAKDTTYDPQVEIVENFTNDKCPSFAGKPKLIFIQACKGEIVQRGVKLQMRPNRTSFDGLTFYEYPTHADFLIVHATSKKHYAFRNEEKGSFFVTVLCEELSQRHQNTDLLAILIGVNRRMAIEFSSSNSDITKHGGKQAPYFESSLTRLILFGHGSNSPDN</sequence>
<feature type="compositionally biased region" description="Acidic residues" evidence="4">
    <location>
        <begin position="18"/>
        <end position="28"/>
    </location>
</feature>
<dbReference type="Pfam" id="PF00656">
    <property type="entry name" value="Peptidase_C14"/>
    <property type="match status" value="1"/>
</dbReference>
<dbReference type="InterPro" id="IPR001309">
    <property type="entry name" value="Pept_C14_p20"/>
</dbReference>
<evidence type="ECO:0000259" key="5">
    <source>
        <dbReference type="PROSITE" id="PS50207"/>
    </source>
</evidence>
<dbReference type="PRINTS" id="PR00376">
    <property type="entry name" value="IL1BCENZYME"/>
</dbReference>
<dbReference type="InterPro" id="IPR015917">
    <property type="entry name" value="Pept_C14A"/>
</dbReference>
<name>A0AAR5QBR2_DENPD</name>
<dbReference type="KEGG" id="dpa:109544773"/>
<feature type="region of interest" description="Disordered" evidence="4">
    <location>
        <begin position="1"/>
        <end position="28"/>
    </location>
</feature>
<evidence type="ECO:0000259" key="6">
    <source>
        <dbReference type="PROSITE" id="PS50208"/>
    </source>
</evidence>
<dbReference type="GO" id="GO:0004197">
    <property type="term" value="F:cysteine-type endopeptidase activity"/>
    <property type="evidence" value="ECO:0007669"/>
    <property type="project" value="InterPro"/>
</dbReference>
<dbReference type="InterPro" id="IPR002138">
    <property type="entry name" value="Pept_C14_p10"/>
</dbReference>
<evidence type="ECO:0000313" key="7">
    <source>
        <dbReference type="EnsemblMetazoa" id="XP_019770664.1"/>
    </source>
</evidence>
<dbReference type="GO" id="GO:0043067">
    <property type="term" value="P:regulation of programmed cell death"/>
    <property type="evidence" value="ECO:0007669"/>
    <property type="project" value="UniProtKB-ARBA"/>
</dbReference>
<evidence type="ECO:0000256" key="3">
    <source>
        <dbReference type="RuleBase" id="RU003971"/>
    </source>
</evidence>
<keyword evidence="8" id="KW-1185">Reference proteome</keyword>
<dbReference type="SUPFAM" id="SSF52129">
    <property type="entry name" value="Caspase-like"/>
    <property type="match status" value="1"/>
</dbReference>
<reference evidence="7" key="2">
    <citation type="submission" date="2024-08" db="UniProtKB">
        <authorList>
            <consortium name="EnsemblMetazoa"/>
        </authorList>
    </citation>
    <scope>IDENTIFICATION</scope>
</reference>
<evidence type="ECO:0000256" key="4">
    <source>
        <dbReference type="SAM" id="MobiDB-lite"/>
    </source>
</evidence>
<feature type="domain" description="Caspase family p20" evidence="6">
    <location>
        <begin position="53"/>
        <end position="179"/>
    </location>
</feature>
<dbReference type="Gene3D" id="3.40.50.1460">
    <property type="match status" value="1"/>
</dbReference>
<dbReference type="InterPro" id="IPR011600">
    <property type="entry name" value="Pept_C14_caspase"/>
</dbReference>
<feature type="domain" description="Caspase family p10" evidence="5">
    <location>
        <begin position="199"/>
        <end position="293"/>
    </location>
</feature>
<keyword evidence="2" id="KW-0053">Apoptosis</keyword>
<dbReference type="GeneID" id="109544773"/>
<organism evidence="7 8">
    <name type="scientific">Dendroctonus ponderosae</name>
    <name type="common">Mountain pine beetle</name>
    <dbReference type="NCBI Taxonomy" id="77166"/>
    <lineage>
        <taxon>Eukaryota</taxon>
        <taxon>Metazoa</taxon>
        <taxon>Ecdysozoa</taxon>
        <taxon>Arthropoda</taxon>
        <taxon>Hexapoda</taxon>
        <taxon>Insecta</taxon>
        <taxon>Pterygota</taxon>
        <taxon>Neoptera</taxon>
        <taxon>Endopterygota</taxon>
        <taxon>Coleoptera</taxon>
        <taxon>Polyphaga</taxon>
        <taxon>Cucujiformia</taxon>
        <taxon>Curculionidae</taxon>
        <taxon>Scolytinae</taxon>
        <taxon>Dendroctonus</taxon>
    </lineage>
</organism>
<dbReference type="GO" id="GO:0051604">
    <property type="term" value="P:protein maturation"/>
    <property type="evidence" value="ECO:0007669"/>
    <property type="project" value="UniProtKB-ARBA"/>
</dbReference>
<dbReference type="PROSITE" id="PS50207">
    <property type="entry name" value="CASPASE_P10"/>
    <property type="match status" value="1"/>
</dbReference>
<evidence type="ECO:0000256" key="1">
    <source>
        <dbReference type="ARBA" id="ARBA00010134"/>
    </source>
</evidence>
<dbReference type="RefSeq" id="XP_019770664.1">
    <property type="nucleotide sequence ID" value="XM_019915105.2"/>
</dbReference>
<comment type="similarity">
    <text evidence="1 3">Belongs to the peptidase C14A family.</text>
</comment>
<dbReference type="GO" id="GO:0005737">
    <property type="term" value="C:cytoplasm"/>
    <property type="evidence" value="ECO:0007669"/>
    <property type="project" value="UniProtKB-ARBA"/>
</dbReference>
<dbReference type="InterPro" id="IPR029030">
    <property type="entry name" value="Caspase-like_dom_sf"/>
</dbReference>
<dbReference type="AlphaFoldDB" id="A0AAR5QBR2"/>
<proteinExistence type="inferred from homology"/>
<evidence type="ECO:0000313" key="8">
    <source>
        <dbReference type="Proteomes" id="UP000019118"/>
    </source>
</evidence>
<reference evidence="8" key="1">
    <citation type="journal article" date="2013" name="Genome Biol.">
        <title>Draft genome of the mountain pine beetle, Dendroctonus ponderosae Hopkins, a major forest pest.</title>
        <authorList>
            <person name="Keeling C.I."/>
            <person name="Yuen M.M."/>
            <person name="Liao N.Y."/>
            <person name="Docking T.R."/>
            <person name="Chan S.K."/>
            <person name="Taylor G.A."/>
            <person name="Palmquist D.L."/>
            <person name="Jackman S.D."/>
            <person name="Nguyen A."/>
            <person name="Li M."/>
            <person name="Henderson H."/>
            <person name="Janes J.K."/>
            <person name="Zhao Y."/>
            <person name="Pandoh P."/>
            <person name="Moore R."/>
            <person name="Sperling F.A."/>
            <person name="Huber D.P."/>
            <person name="Birol I."/>
            <person name="Jones S.J."/>
            <person name="Bohlmann J."/>
        </authorList>
    </citation>
    <scope>NUCLEOTIDE SEQUENCE</scope>
</reference>
<evidence type="ECO:0008006" key="9">
    <source>
        <dbReference type="Google" id="ProtNLM"/>
    </source>
</evidence>
<evidence type="ECO:0000256" key="2">
    <source>
        <dbReference type="ARBA" id="ARBA00022703"/>
    </source>
</evidence>
<dbReference type="CDD" id="cd00032">
    <property type="entry name" value="CASc"/>
    <property type="match status" value="1"/>
</dbReference>